<gene>
    <name evidence="7" type="ORF">JXQ802_LOCUS32932</name>
</gene>
<dbReference type="PANTHER" id="PTHR13800:SF1">
    <property type="entry name" value="TRANSIENT RECEPTOR POTENTIAL CATION CHANNEL TRPM"/>
    <property type="match status" value="1"/>
</dbReference>
<keyword evidence="4 5" id="KW-0472">Membrane</keyword>
<feature type="domain" description="Ion transport" evidence="6">
    <location>
        <begin position="7"/>
        <end position="166"/>
    </location>
</feature>
<dbReference type="PANTHER" id="PTHR13800">
    <property type="entry name" value="TRANSIENT RECEPTOR POTENTIAL CATION CHANNEL, SUBFAMILY M, MEMBER 6"/>
    <property type="match status" value="1"/>
</dbReference>
<comment type="caution">
    <text evidence="7">The sequence shown here is derived from an EMBL/GenBank/DDBJ whole genome shotgun (WGS) entry which is preliminary data.</text>
</comment>
<sequence length="420" mass="48148">MCLALYLWYIRVLQVFAAYERLGPKLLMIFNTMKDLAFFICFVLVFLAGYSVTSYALVTTDEQVTWRDTKDASYRHEFILFNNGTNLWDWELIRNVIQWGMWKAYGEVELIADHHYGNKTQITMPNNAYGTIAFILTIFFVCIASVLLLNVLVALFNVTIQNVERSARKNWAYHRYRLVMEYAKKSHFSPPFNVVAHSSLLNNGGHGEKVQTFDLDQPLKITSGGLFLALGFKSHSLSPISARNRNEYSTSITHVENSVESKNGRNIPVVFANYPNRGAAFSFTIDELDKISKSQSGDLEMVSIQKDTDPIVDSEAVKHKPRFLSLFKFKSSNKIEKEQDKACKLQRTFNDHDNMLLENSIAEDHWRSVINKIKEQESASTDERNNSLVTSLPNWHANYSMHEKSTATNSNEQDFVTDDN</sequence>
<organism evidence="7 8">
    <name type="scientific">Rotaria sordida</name>
    <dbReference type="NCBI Taxonomy" id="392033"/>
    <lineage>
        <taxon>Eukaryota</taxon>
        <taxon>Metazoa</taxon>
        <taxon>Spiralia</taxon>
        <taxon>Gnathifera</taxon>
        <taxon>Rotifera</taxon>
        <taxon>Eurotatoria</taxon>
        <taxon>Bdelloidea</taxon>
        <taxon>Philodinida</taxon>
        <taxon>Philodinidae</taxon>
        <taxon>Rotaria</taxon>
    </lineage>
</organism>
<dbReference type="InterPro" id="IPR005821">
    <property type="entry name" value="Ion_trans_dom"/>
</dbReference>
<dbReference type="GO" id="GO:0005886">
    <property type="term" value="C:plasma membrane"/>
    <property type="evidence" value="ECO:0007669"/>
    <property type="project" value="TreeGrafter"/>
</dbReference>
<evidence type="ECO:0000313" key="7">
    <source>
        <dbReference type="EMBL" id="CAF1366921.1"/>
    </source>
</evidence>
<reference evidence="7" key="1">
    <citation type="submission" date="2021-02" db="EMBL/GenBank/DDBJ databases">
        <authorList>
            <person name="Nowell W R."/>
        </authorList>
    </citation>
    <scope>NUCLEOTIDE SEQUENCE</scope>
</reference>
<dbReference type="Proteomes" id="UP000663870">
    <property type="component" value="Unassembled WGS sequence"/>
</dbReference>
<proteinExistence type="predicted"/>
<evidence type="ECO:0000256" key="4">
    <source>
        <dbReference type="ARBA" id="ARBA00023136"/>
    </source>
</evidence>
<comment type="subcellular location">
    <subcellularLocation>
        <location evidence="1">Membrane</location>
        <topology evidence="1">Multi-pass membrane protein</topology>
    </subcellularLocation>
</comment>
<accession>A0A815ICZ8</accession>
<evidence type="ECO:0000256" key="2">
    <source>
        <dbReference type="ARBA" id="ARBA00022692"/>
    </source>
</evidence>
<evidence type="ECO:0000256" key="3">
    <source>
        <dbReference type="ARBA" id="ARBA00022989"/>
    </source>
</evidence>
<evidence type="ECO:0000256" key="5">
    <source>
        <dbReference type="SAM" id="Phobius"/>
    </source>
</evidence>
<name>A0A815ICZ8_9BILA</name>
<dbReference type="Pfam" id="PF00520">
    <property type="entry name" value="Ion_trans"/>
    <property type="match status" value="1"/>
</dbReference>
<feature type="transmembrane region" description="Helical" evidence="5">
    <location>
        <begin position="36"/>
        <end position="58"/>
    </location>
</feature>
<dbReference type="GO" id="GO:0030001">
    <property type="term" value="P:metal ion transport"/>
    <property type="evidence" value="ECO:0007669"/>
    <property type="project" value="TreeGrafter"/>
</dbReference>
<dbReference type="AlphaFoldDB" id="A0A815ICZ8"/>
<evidence type="ECO:0000313" key="8">
    <source>
        <dbReference type="Proteomes" id="UP000663870"/>
    </source>
</evidence>
<dbReference type="InterPro" id="IPR050927">
    <property type="entry name" value="TRPM"/>
</dbReference>
<dbReference type="GO" id="GO:0005261">
    <property type="term" value="F:monoatomic cation channel activity"/>
    <property type="evidence" value="ECO:0007669"/>
    <property type="project" value="TreeGrafter"/>
</dbReference>
<feature type="transmembrane region" description="Helical" evidence="5">
    <location>
        <begin position="128"/>
        <end position="156"/>
    </location>
</feature>
<evidence type="ECO:0000256" key="1">
    <source>
        <dbReference type="ARBA" id="ARBA00004141"/>
    </source>
</evidence>
<keyword evidence="8" id="KW-1185">Reference proteome</keyword>
<dbReference type="EMBL" id="CAJNOL010001476">
    <property type="protein sequence ID" value="CAF1366921.1"/>
    <property type="molecule type" value="Genomic_DNA"/>
</dbReference>
<keyword evidence="3 5" id="KW-1133">Transmembrane helix</keyword>
<keyword evidence="2 5" id="KW-0812">Transmembrane</keyword>
<evidence type="ECO:0000259" key="6">
    <source>
        <dbReference type="Pfam" id="PF00520"/>
    </source>
</evidence>
<protein>
    <recommendedName>
        <fullName evidence="6">Ion transport domain-containing protein</fullName>
    </recommendedName>
</protein>